<keyword evidence="5 8" id="KW-0732">Signal</keyword>
<dbReference type="InterPro" id="IPR043990">
    <property type="entry name" value="AC_1"/>
</dbReference>
<dbReference type="Gene3D" id="2.160.20.20">
    <property type="match status" value="1"/>
</dbReference>
<evidence type="ECO:0000256" key="1">
    <source>
        <dbReference type="ARBA" id="ARBA00004196"/>
    </source>
</evidence>
<keyword evidence="7" id="KW-0998">Cell outer membrane</keyword>
<dbReference type="Pfam" id="PF12951">
    <property type="entry name" value="PATR"/>
    <property type="match status" value="2"/>
</dbReference>
<dbReference type="Pfam" id="PF03797">
    <property type="entry name" value="Autotransporter"/>
    <property type="match status" value="1"/>
</dbReference>
<evidence type="ECO:0000313" key="11">
    <source>
        <dbReference type="Proteomes" id="UP000078486"/>
    </source>
</evidence>
<comment type="caution">
    <text evidence="10">The sequence shown here is derived from an EMBL/GenBank/DDBJ whole genome shotgun (WGS) entry which is preliminary data.</text>
</comment>
<keyword evidence="11" id="KW-1185">Reference proteome</keyword>
<dbReference type="InterPro" id="IPR013425">
    <property type="entry name" value="Autotrns_rpt"/>
</dbReference>
<dbReference type="NCBIfam" id="TIGR01414">
    <property type="entry name" value="autotrans_barl"/>
    <property type="match status" value="1"/>
</dbReference>
<feature type="signal peptide" evidence="8">
    <location>
        <begin position="1"/>
        <end position="31"/>
    </location>
</feature>
<evidence type="ECO:0000256" key="5">
    <source>
        <dbReference type="ARBA" id="ARBA00022729"/>
    </source>
</evidence>
<dbReference type="SUPFAM" id="SSF103515">
    <property type="entry name" value="Autotransporter"/>
    <property type="match status" value="1"/>
</dbReference>
<dbReference type="InterPro" id="IPR003368">
    <property type="entry name" value="POMP_repeat"/>
</dbReference>
<organism evidence="10 11">
    <name type="scientific">Termitidicoccus mucosus</name>
    <dbReference type="NCBI Taxonomy" id="1184151"/>
    <lineage>
        <taxon>Bacteria</taxon>
        <taxon>Pseudomonadati</taxon>
        <taxon>Verrucomicrobiota</taxon>
        <taxon>Opitutia</taxon>
        <taxon>Opitutales</taxon>
        <taxon>Opitutaceae</taxon>
        <taxon>Termitidicoccus</taxon>
    </lineage>
</organism>
<evidence type="ECO:0000259" key="9">
    <source>
        <dbReference type="PROSITE" id="PS51208"/>
    </source>
</evidence>
<dbReference type="Gene3D" id="2.40.128.130">
    <property type="entry name" value="Autotransporter beta-domain"/>
    <property type="match status" value="1"/>
</dbReference>
<dbReference type="PROSITE" id="PS51208">
    <property type="entry name" value="AUTOTRANSPORTER"/>
    <property type="match status" value="1"/>
</dbReference>
<keyword evidence="4" id="KW-0964">Secreted</keyword>
<dbReference type="Pfam" id="PF18883">
    <property type="entry name" value="AC_1"/>
    <property type="match status" value="1"/>
</dbReference>
<evidence type="ECO:0000256" key="3">
    <source>
        <dbReference type="ARBA" id="ARBA00004613"/>
    </source>
</evidence>
<evidence type="ECO:0000256" key="7">
    <source>
        <dbReference type="ARBA" id="ARBA00023237"/>
    </source>
</evidence>
<dbReference type="InterPro" id="IPR012332">
    <property type="entry name" value="Autotransporter_pectin_lyase_C"/>
</dbReference>
<proteinExistence type="predicted"/>
<dbReference type="GO" id="GO:0009279">
    <property type="term" value="C:cell outer membrane"/>
    <property type="evidence" value="ECO:0007669"/>
    <property type="project" value="UniProtKB-SubCell"/>
</dbReference>
<dbReference type="InterPro" id="IPR006626">
    <property type="entry name" value="PbH1"/>
</dbReference>
<dbReference type="EMBL" id="LRRQ01000157">
    <property type="protein sequence ID" value="OAM87779.1"/>
    <property type="molecule type" value="Genomic_DNA"/>
</dbReference>
<feature type="domain" description="Autotransporter" evidence="9">
    <location>
        <begin position="1242"/>
        <end position="1505"/>
    </location>
</feature>
<feature type="chain" id="PRO_5008088720" description="Autotransporter domain-containing protein" evidence="8">
    <location>
        <begin position="32"/>
        <end position="1505"/>
    </location>
</feature>
<gene>
    <name evidence="10" type="ORF">AW736_20610</name>
</gene>
<dbReference type="Proteomes" id="UP000078486">
    <property type="component" value="Unassembled WGS sequence"/>
</dbReference>
<evidence type="ECO:0000313" key="10">
    <source>
        <dbReference type="EMBL" id="OAM87779.1"/>
    </source>
</evidence>
<keyword evidence="6" id="KW-0472">Membrane</keyword>
<dbReference type="InterPro" id="IPR006315">
    <property type="entry name" value="OM_autotransptr_brl_dom"/>
</dbReference>
<evidence type="ECO:0000256" key="4">
    <source>
        <dbReference type="ARBA" id="ARBA00022525"/>
    </source>
</evidence>
<dbReference type="SMART" id="SM00869">
    <property type="entry name" value="Autotransporter"/>
    <property type="match status" value="1"/>
</dbReference>
<evidence type="ECO:0000256" key="8">
    <source>
        <dbReference type="SAM" id="SignalP"/>
    </source>
</evidence>
<evidence type="ECO:0000256" key="2">
    <source>
        <dbReference type="ARBA" id="ARBA00004442"/>
    </source>
</evidence>
<accession>A0A178IFB8</accession>
<dbReference type="NCBIfam" id="TIGR02601">
    <property type="entry name" value="autotrns_rpt"/>
    <property type="match status" value="2"/>
</dbReference>
<dbReference type="OrthoDB" id="199647at2"/>
<dbReference type="NCBIfam" id="TIGR01376">
    <property type="entry name" value="POMP_repeat"/>
    <property type="match status" value="2"/>
</dbReference>
<dbReference type="SUPFAM" id="SSF51126">
    <property type="entry name" value="Pectin lyase-like"/>
    <property type="match status" value="1"/>
</dbReference>
<reference evidence="10 11" key="1">
    <citation type="submission" date="2016-01" db="EMBL/GenBank/DDBJ databases">
        <title>High potential of lignocellulose degradation of a new Verrucomicrobia species.</title>
        <authorList>
            <person name="Wang Y."/>
            <person name="Shi Y."/>
            <person name="Qiu Z."/>
            <person name="Liu S."/>
            <person name="Yang H."/>
        </authorList>
    </citation>
    <scope>NUCLEOTIDE SEQUENCE [LARGE SCALE GENOMIC DNA]</scope>
    <source>
        <strain evidence="10 11">TSB47</strain>
    </source>
</reference>
<sequence length="1505" mass="151160">MCSKMNIPNPRRAWIFIAALLPAMQPAPVTADEYTFSTGSSAAGLSGLLAGGDTVAISGSAGMLVLSDSRSLDVSNWAAQTDSFDLGTKSGIVFKPASGASDQWAVLQRGSGNVRLITIAPTASGTTVLELNKVVIANGSSGGANNGGGILVSAGSDLFLLKGDVVFYNNTGRNGGGMAALGSVTFAGDVTFDSNTVNAAAGYGGGFTTTGNMASAGAATIAFEKTAVFINNASGATAAGGGMYVHRGHLLVFKDTATFKGNKAGSSGGGIYAPSAAGFPGTITFAGDVLFDSNSGTNSAVIHGGGIYAGDLIDVLFTGAGRVATFDNNSIIVSATVAPTGGGIRAQSVVFSGGTFNITNNAAGAAGTGAQGGGVRTVKALDVSGNYNFSGNEITGAGGAAYVGGTAFFAGSGSFANNKALTNGGALYIAGDALDISGAAAFDGNVAGGLGGAIYAANAVSLTLSATSGDIVFQNNTQSATLNHADFASTKKMMIANAGSSNAIYFAAAANTMNIHAEAGYTVRFSDAISGTAGLALVVNKSGGGNVSFAHNLDAVVTTTVSAGGMILQNGAIYGSGTDGGAFALAAGAGLYGNGKVLAQTVSIGAGASLGVSDGGRLLIESGVAPTVGGGLILAGSGTISVAGVGAFDAAEVRAGGGGTAETLTIDGDLTLTDAKLTVSLHDNDADKLMVKGNAIVSGSKTIDILSLAGSGTYNIGNVKDFYGPDTLVLIGGELQSAGARQRAEAGSDGVNLQIIASADISRILYWTGGTSATWSTAQQNWTDDASVNEFAGGDRVVFDGAHDSAHTDRREISLGGSGVRVSDMIVRGGGTYAFSGDGGITASADYAVKITGSTNIDDARGKLIKEGDGVLRFENSGSNTFRGGIEIQGGAVVFNRAEQLGDGGNGISFTGSGTLRAAGDGLSLPNAVTIGAGNSATLDTQNNKVTVSGSLAGEGNLVKTGAGTLVLAGGNAHTGVKIIQQGTLQGAAQNLGSRIQNEATLLFDQGGAGEFSGEITGAGTIIKKGAGALLVSGSVTASSFRVDEGMIAIGDTTLAATTGFSVNAGGGLTGTGILRTPLLSNSGIIKGRKAAEGAGGEHGRLTIEGNYTGNGGAVMLDVAWQGDGAAAADQLYITGSASGSTSLVLAISGTSGLPSDNATLVHADGGFSNGEGTFVLAERYVLPNGKDAILEYAADGDLRIASTFSPEAAAITGADAAGFLIGKAAVDSLDGRLLALRMNNQAAHRYDLWMAGMHRHDKITSTTYDGTKSNIQGAQVGVDTFFGEDSRSLVFGVFYDYAKSDMHQLRNIASARTESNGGGLYAMYKHGAFYIDGIMRGSREAYEVSVPGTPSFGMDGDSWAGSVAIGYVIEGDLGWNADPEVQLTYQSHRIEDATDMWGRIYHTDSTESLNGRAGVRLWTQREWKKGLGIVPWLRGGYEYEFKGEGRMTVGGEPFENSLSGGGFMLDAGVSMQLGHGFSIDGSGAWFYGAKLGGYSASLGCRYAW</sequence>
<name>A0A178IFB8_9BACT</name>
<protein>
    <recommendedName>
        <fullName evidence="9">Autotransporter domain-containing protein</fullName>
    </recommendedName>
</protein>
<dbReference type="SMART" id="SM00710">
    <property type="entry name" value="PbH1"/>
    <property type="match status" value="8"/>
</dbReference>
<dbReference type="InterPro" id="IPR036709">
    <property type="entry name" value="Autotransporte_beta_dom_sf"/>
</dbReference>
<evidence type="ECO:0000256" key="6">
    <source>
        <dbReference type="ARBA" id="ARBA00023136"/>
    </source>
</evidence>
<dbReference type="STRING" id="1184151.AW736_20610"/>
<dbReference type="InterPro" id="IPR011050">
    <property type="entry name" value="Pectin_lyase_fold/virulence"/>
</dbReference>
<comment type="subcellular location">
    <subcellularLocation>
        <location evidence="1">Cell envelope</location>
    </subcellularLocation>
    <subcellularLocation>
        <location evidence="2">Cell outer membrane</location>
    </subcellularLocation>
    <subcellularLocation>
        <location evidence="3">Secreted</location>
    </subcellularLocation>
</comment>
<dbReference type="InterPro" id="IPR005546">
    <property type="entry name" value="Autotransporte_beta"/>
</dbReference>
<dbReference type="GO" id="GO:0005576">
    <property type="term" value="C:extracellular region"/>
    <property type="evidence" value="ECO:0007669"/>
    <property type="project" value="UniProtKB-SubCell"/>
</dbReference>